<dbReference type="PRINTS" id="PR01374">
    <property type="entry name" value="TONBPROTEIN"/>
</dbReference>
<evidence type="ECO:0000256" key="3">
    <source>
        <dbReference type="ARBA" id="ARBA00022448"/>
    </source>
</evidence>
<dbReference type="InterPro" id="IPR037682">
    <property type="entry name" value="TonB_C"/>
</dbReference>
<dbReference type="InterPro" id="IPR051045">
    <property type="entry name" value="TonB-dependent_transducer"/>
</dbReference>
<dbReference type="PANTHER" id="PTHR33446:SF2">
    <property type="entry name" value="PROTEIN TONB"/>
    <property type="match status" value="1"/>
</dbReference>
<dbReference type="RefSeq" id="WP_157304708.1">
    <property type="nucleotide sequence ID" value="NZ_WRXN01000001.1"/>
</dbReference>
<dbReference type="AlphaFoldDB" id="A0A7K1TZZ8"/>
<comment type="similarity">
    <text evidence="2">Belongs to the TonB family.</text>
</comment>
<evidence type="ECO:0000256" key="6">
    <source>
        <dbReference type="ARBA" id="ARBA00022692"/>
    </source>
</evidence>
<comment type="subcellular location">
    <subcellularLocation>
        <location evidence="1">Cell inner membrane</location>
        <topology evidence="1">Single-pass membrane protein</topology>
        <orientation evidence="1">Periplasmic side</orientation>
    </subcellularLocation>
</comment>
<dbReference type="GO" id="GO:0015891">
    <property type="term" value="P:siderophore transport"/>
    <property type="evidence" value="ECO:0007669"/>
    <property type="project" value="InterPro"/>
</dbReference>
<dbReference type="InterPro" id="IPR003538">
    <property type="entry name" value="TonB"/>
</dbReference>
<dbReference type="SUPFAM" id="SSF49464">
    <property type="entry name" value="Carboxypeptidase regulatory domain-like"/>
    <property type="match status" value="1"/>
</dbReference>
<evidence type="ECO:0000256" key="1">
    <source>
        <dbReference type="ARBA" id="ARBA00004383"/>
    </source>
</evidence>
<feature type="domain" description="TonB C-terminal" evidence="11">
    <location>
        <begin position="316"/>
        <end position="402"/>
    </location>
</feature>
<evidence type="ECO:0000256" key="5">
    <source>
        <dbReference type="ARBA" id="ARBA00022519"/>
    </source>
</evidence>
<dbReference type="Gene3D" id="3.30.1150.10">
    <property type="match status" value="1"/>
</dbReference>
<comment type="caution">
    <text evidence="12">The sequence shown here is derived from an EMBL/GenBank/DDBJ whole genome shotgun (WGS) entry which is preliminary data.</text>
</comment>
<dbReference type="InterPro" id="IPR008969">
    <property type="entry name" value="CarboxyPept-like_regulatory"/>
</dbReference>
<dbReference type="Pfam" id="PF13715">
    <property type="entry name" value="CarbopepD_reg_2"/>
    <property type="match status" value="1"/>
</dbReference>
<keyword evidence="5" id="KW-0997">Cell inner membrane</keyword>
<dbReference type="PANTHER" id="PTHR33446">
    <property type="entry name" value="PROTEIN TONB-RELATED"/>
    <property type="match status" value="1"/>
</dbReference>
<evidence type="ECO:0000256" key="7">
    <source>
        <dbReference type="ARBA" id="ARBA00022927"/>
    </source>
</evidence>
<evidence type="ECO:0000313" key="12">
    <source>
        <dbReference type="EMBL" id="MVT07305.1"/>
    </source>
</evidence>
<dbReference type="Proteomes" id="UP000461730">
    <property type="component" value="Unassembled WGS sequence"/>
</dbReference>
<keyword evidence="6 10" id="KW-0812">Transmembrane</keyword>
<feature type="transmembrane region" description="Helical" evidence="10">
    <location>
        <begin position="87"/>
        <end position="105"/>
    </location>
</feature>
<sequence length="402" mass="43377">MPQKHNHINHRVDPDLIRRYLAGELDNKAMHALERQAMDDPFLAEALEGFENHAPDQRRHLADLENRLALRVKGTVTRKVIALQYRWAAAAAILIVLGVGGLWIWKKDAQPGGLAKMEKDQSSESVITDTLSYANMTGERPVANSTSPVTVEKGYRATQMADSPVPEAALPAMAPVMSAPPVPAAPLPVTAAADQATMAMADSTEVAEKPSVNTRVLQGRVKDLSNNGLAGASVSVEGSKAGALTDQKGNFAIKVDSAKDVSIVVAAVGYKAKKMAVPSRENNVDIAIKENRSALEEVTVTGRSQKDVYQAPVPGEGYEAYRQYLSKNVKYPASAQATNVRGRVRVSFRVLPDGTLEDFKVTRKLQPDCDAEAIRVVKEGPAWLPASDGKATRVQVDVPFNP</sequence>
<evidence type="ECO:0000256" key="2">
    <source>
        <dbReference type="ARBA" id="ARBA00006555"/>
    </source>
</evidence>
<proteinExistence type="inferred from homology"/>
<keyword evidence="3" id="KW-0813">Transport</keyword>
<evidence type="ECO:0000256" key="8">
    <source>
        <dbReference type="ARBA" id="ARBA00022989"/>
    </source>
</evidence>
<evidence type="ECO:0000256" key="9">
    <source>
        <dbReference type="ARBA" id="ARBA00023136"/>
    </source>
</evidence>
<dbReference type="GO" id="GO:0015031">
    <property type="term" value="P:protein transport"/>
    <property type="evidence" value="ECO:0007669"/>
    <property type="project" value="UniProtKB-KW"/>
</dbReference>
<dbReference type="Gene3D" id="2.60.40.1120">
    <property type="entry name" value="Carboxypeptidase-like, regulatory domain"/>
    <property type="match status" value="1"/>
</dbReference>
<name>A0A7K1TZZ8_9BACT</name>
<dbReference type="Pfam" id="PF03544">
    <property type="entry name" value="TonB_C"/>
    <property type="match status" value="1"/>
</dbReference>
<dbReference type="GO" id="GO:0055085">
    <property type="term" value="P:transmembrane transport"/>
    <property type="evidence" value="ECO:0007669"/>
    <property type="project" value="InterPro"/>
</dbReference>
<keyword evidence="8 10" id="KW-1133">Transmembrane helix</keyword>
<organism evidence="12 13">
    <name type="scientific">Chitinophaga tropicalis</name>
    <dbReference type="NCBI Taxonomy" id="2683588"/>
    <lineage>
        <taxon>Bacteria</taxon>
        <taxon>Pseudomonadati</taxon>
        <taxon>Bacteroidota</taxon>
        <taxon>Chitinophagia</taxon>
        <taxon>Chitinophagales</taxon>
        <taxon>Chitinophagaceae</taxon>
        <taxon>Chitinophaga</taxon>
    </lineage>
</organism>
<protein>
    <submittedName>
        <fullName evidence="12">TonB family protein</fullName>
    </submittedName>
</protein>
<keyword evidence="13" id="KW-1185">Reference proteome</keyword>
<evidence type="ECO:0000313" key="13">
    <source>
        <dbReference type="Proteomes" id="UP000461730"/>
    </source>
</evidence>
<keyword evidence="9 10" id="KW-0472">Membrane</keyword>
<evidence type="ECO:0000259" key="11">
    <source>
        <dbReference type="PROSITE" id="PS52015"/>
    </source>
</evidence>
<dbReference type="NCBIfam" id="TIGR01352">
    <property type="entry name" value="tonB_Cterm"/>
    <property type="match status" value="1"/>
</dbReference>
<keyword evidence="7" id="KW-0653">Protein transport</keyword>
<dbReference type="SUPFAM" id="SSF74653">
    <property type="entry name" value="TolA/TonB C-terminal domain"/>
    <property type="match status" value="1"/>
</dbReference>
<accession>A0A7K1TZZ8</accession>
<dbReference type="PROSITE" id="PS52015">
    <property type="entry name" value="TONB_CTD"/>
    <property type="match status" value="1"/>
</dbReference>
<dbReference type="GO" id="GO:0031992">
    <property type="term" value="F:energy transducer activity"/>
    <property type="evidence" value="ECO:0007669"/>
    <property type="project" value="InterPro"/>
</dbReference>
<evidence type="ECO:0000256" key="4">
    <source>
        <dbReference type="ARBA" id="ARBA00022475"/>
    </source>
</evidence>
<gene>
    <name evidence="12" type="ORF">GO493_03460</name>
</gene>
<dbReference type="GO" id="GO:0030288">
    <property type="term" value="C:outer membrane-bounded periplasmic space"/>
    <property type="evidence" value="ECO:0007669"/>
    <property type="project" value="InterPro"/>
</dbReference>
<dbReference type="GO" id="GO:0098797">
    <property type="term" value="C:plasma membrane protein complex"/>
    <property type="evidence" value="ECO:0007669"/>
    <property type="project" value="TreeGrafter"/>
</dbReference>
<reference evidence="12 13" key="1">
    <citation type="submission" date="2019-12" db="EMBL/GenBank/DDBJ databases">
        <title>Chitinophaga sp. strain ysch24 (GDMCC 1.1355), whole genome shotgun sequence.</title>
        <authorList>
            <person name="Zhang X."/>
        </authorList>
    </citation>
    <scope>NUCLEOTIDE SEQUENCE [LARGE SCALE GENOMIC DNA]</scope>
    <source>
        <strain evidence="13">ysch24</strain>
    </source>
</reference>
<keyword evidence="4" id="KW-1003">Cell membrane</keyword>
<dbReference type="InterPro" id="IPR006260">
    <property type="entry name" value="TonB/TolA_C"/>
</dbReference>
<evidence type="ECO:0000256" key="10">
    <source>
        <dbReference type="SAM" id="Phobius"/>
    </source>
</evidence>
<dbReference type="EMBL" id="WRXN01000001">
    <property type="protein sequence ID" value="MVT07305.1"/>
    <property type="molecule type" value="Genomic_DNA"/>
</dbReference>